<dbReference type="EMBL" id="QXIS01000032">
    <property type="protein sequence ID" value="RIE05873.1"/>
    <property type="molecule type" value="Genomic_DNA"/>
</dbReference>
<name>A0A398CTJ4_9BACT</name>
<dbReference type="InterPro" id="IPR029442">
    <property type="entry name" value="GyrI-like"/>
</dbReference>
<feature type="domain" description="GyrI-like small molecule binding" evidence="1">
    <location>
        <begin position="21"/>
        <end position="207"/>
    </location>
</feature>
<dbReference type="Gene3D" id="3.20.80.10">
    <property type="entry name" value="Regulatory factor, effector binding domain"/>
    <property type="match status" value="1"/>
</dbReference>
<dbReference type="Proteomes" id="UP000266328">
    <property type="component" value="Unassembled WGS sequence"/>
</dbReference>
<evidence type="ECO:0000313" key="2">
    <source>
        <dbReference type="EMBL" id="RIE05873.1"/>
    </source>
</evidence>
<accession>A0A398CTJ4</accession>
<organism evidence="2 3">
    <name type="scientific">Candidatus Cryosericum terrychapinii</name>
    <dbReference type="NCBI Taxonomy" id="2290919"/>
    <lineage>
        <taxon>Bacteria</taxon>
        <taxon>Pseudomonadati</taxon>
        <taxon>Caldisericota/Cryosericota group</taxon>
        <taxon>Candidatus Cryosericota</taxon>
        <taxon>Candidatus Cryosericia</taxon>
        <taxon>Candidatus Cryosericales</taxon>
        <taxon>Candidatus Cryosericaceae</taxon>
        <taxon>Candidatus Cryosericum</taxon>
    </lineage>
</organism>
<dbReference type="RefSeq" id="WP_119089366.1">
    <property type="nucleotide sequence ID" value="NZ_QXIS01000032.1"/>
</dbReference>
<evidence type="ECO:0000313" key="3">
    <source>
        <dbReference type="Proteomes" id="UP000266328"/>
    </source>
</evidence>
<gene>
    <name evidence="2" type="ORF">SMC7_05600</name>
</gene>
<sequence>METIDLRKQMKDLWSPPVGKVVLVTVPAMPYLVIEGVGNPSTSRAFQEAIQALYSAAYTMKFGAKSAGIAEWKVTPLEALWWNASGRDLTDADFAVTTPGEMAWKALVMQPLVVTADMLKQAKAEIVRKKKDVPALAQVHLETWAEGVCAQTMYVGPYEGERSTIDMMYTWIAANGYGVRGRHHELYLSDPNRTAPEKMKTILRLPVQTVQS</sequence>
<dbReference type="AlphaFoldDB" id="A0A398CTJ4"/>
<dbReference type="Pfam" id="PF06445">
    <property type="entry name" value="GyrI-like"/>
    <property type="match status" value="1"/>
</dbReference>
<dbReference type="OrthoDB" id="4772335at2"/>
<reference evidence="2 3" key="1">
    <citation type="submission" date="2018-09" db="EMBL/GenBank/DDBJ databases">
        <title>Discovery and Ecogenomic Context for Candidatus Cryosericales, a Global Caldiserica Order Active in Thawing Permafrost.</title>
        <authorList>
            <person name="Martinez M.A."/>
            <person name="Woodcroft B.J."/>
            <person name="Ignacio Espinoza J.C."/>
            <person name="Zayed A."/>
            <person name="Singleton C.M."/>
            <person name="Boyd J."/>
            <person name="Li Y.-F."/>
            <person name="Purvine S."/>
            <person name="Maughan H."/>
            <person name="Hodgkins S.B."/>
            <person name="Anderson D."/>
            <person name="Sederholm M."/>
            <person name="Temperton B."/>
            <person name="Saleska S.R."/>
            <person name="Tyson G.W."/>
            <person name="Rich V.I."/>
        </authorList>
    </citation>
    <scope>NUCLEOTIDE SEQUENCE [LARGE SCALE GENOMIC DNA]</scope>
    <source>
        <strain evidence="2 3">SMC7</strain>
    </source>
</reference>
<comment type="caution">
    <text evidence="2">The sequence shown here is derived from an EMBL/GenBank/DDBJ whole genome shotgun (WGS) entry which is preliminary data.</text>
</comment>
<proteinExistence type="predicted"/>
<dbReference type="SUPFAM" id="SSF55136">
    <property type="entry name" value="Probable bacterial effector-binding domain"/>
    <property type="match status" value="1"/>
</dbReference>
<protein>
    <recommendedName>
        <fullName evidence="1">GyrI-like small molecule binding domain-containing protein</fullName>
    </recommendedName>
</protein>
<evidence type="ECO:0000259" key="1">
    <source>
        <dbReference type="Pfam" id="PF06445"/>
    </source>
</evidence>
<dbReference type="InterPro" id="IPR011256">
    <property type="entry name" value="Reg_factor_effector_dom_sf"/>
</dbReference>
<keyword evidence="3" id="KW-1185">Reference proteome</keyword>